<organism evidence="1">
    <name type="scientific">Anguilla anguilla</name>
    <name type="common">European freshwater eel</name>
    <name type="synonym">Muraena anguilla</name>
    <dbReference type="NCBI Taxonomy" id="7936"/>
    <lineage>
        <taxon>Eukaryota</taxon>
        <taxon>Metazoa</taxon>
        <taxon>Chordata</taxon>
        <taxon>Craniata</taxon>
        <taxon>Vertebrata</taxon>
        <taxon>Euteleostomi</taxon>
        <taxon>Actinopterygii</taxon>
        <taxon>Neopterygii</taxon>
        <taxon>Teleostei</taxon>
        <taxon>Anguilliformes</taxon>
        <taxon>Anguillidae</taxon>
        <taxon>Anguilla</taxon>
    </lineage>
</organism>
<dbReference type="EMBL" id="GBXM01028017">
    <property type="protein sequence ID" value="JAH80560.1"/>
    <property type="molecule type" value="Transcribed_RNA"/>
</dbReference>
<sequence length="31" mass="3561">MLAEYPLVCLPCLTHSAELFPTPHLKVTIHW</sequence>
<reference evidence="1" key="2">
    <citation type="journal article" date="2015" name="Fish Shellfish Immunol.">
        <title>Early steps in the European eel (Anguilla anguilla)-Vibrio vulnificus interaction in the gills: Role of the RtxA13 toxin.</title>
        <authorList>
            <person name="Callol A."/>
            <person name="Pajuelo D."/>
            <person name="Ebbesson L."/>
            <person name="Teles M."/>
            <person name="MacKenzie S."/>
            <person name="Amaro C."/>
        </authorList>
    </citation>
    <scope>NUCLEOTIDE SEQUENCE</scope>
</reference>
<protein>
    <submittedName>
        <fullName evidence="1">Uncharacterized protein</fullName>
    </submittedName>
</protein>
<accession>A0A0E9VT75</accession>
<name>A0A0E9VT75_ANGAN</name>
<dbReference type="AlphaFoldDB" id="A0A0E9VT75"/>
<proteinExistence type="predicted"/>
<reference evidence="1" key="1">
    <citation type="submission" date="2014-11" db="EMBL/GenBank/DDBJ databases">
        <authorList>
            <person name="Amaro Gonzalez C."/>
        </authorList>
    </citation>
    <scope>NUCLEOTIDE SEQUENCE</scope>
</reference>
<evidence type="ECO:0000313" key="1">
    <source>
        <dbReference type="EMBL" id="JAH80560.1"/>
    </source>
</evidence>